<comment type="caution">
    <text evidence="2">The sequence shown here is derived from an EMBL/GenBank/DDBJ whole genome shotgun (WGS) entry which is preliminary data.</text>
</comment>
<reference evidence="2 3" key="1">
    <citation type="journal article" date="2013" name="Front. Microbiol.">
        <title>Comparative genomic analyses of the cyanobacterium, Lyngbya aestuarii BL J, a powerful hydrogen producer.</title>
        <authorList>
            <person name="Kothari A."/>
            <person name="Vaughn M."/>
            <person name="Garcia-Pichel F."/>
        </authorList>
    </citation>
    <scope>NUCLEOTIDE SEQUENCE [LARGE SCALE GENOMIC DNA]</scope>
    <source>
        <strain evidence="2 3">BL J</strain>
    </source>
</reference>
<feature type="transmembrane region" description="Helical" evidence="1">
    <location>
        <begin position="7"/>
        <end position="25"/>
    </location>
</feature>
<dbReference type="EMBL" id="AUZM01000044">
    <property type="protein sequence ID" value="ERT05986.1"/>
    <property type="molecule type" value="Genomic_DNA"/>
</dbReference>
<dbReference type="AlphaFoldDB" id="U7QHU1"/>
<keyword evidence="1" id="KW-0472">Membrane</keyword>
<name>U7QHU1_9CYAN</name>
<sequence length="77" mass="8139">MKIISPILTGLILAIVISAIAIISVQNATPISIQFLTFQSVKIPVGVVLAFGVAFGLIFTSILIPICQRVSLTGEEE</sequence>
<keyword evidence="1" id="KW-0812">Transmembrane</keyword>
<accession>U7QHU1</accession>
<keyword evidence="1" id="KW-1133">Transmembrane helix</keyword>
<evidence type="ECO:0000256" key="1">
    <source>
        <dbReference type="SAM" id="Phobius"/>
    </source>
</evidence>
<dbReference type="RefSeq" id="WP_023067736.1">
    <property type="nucleotide sequence ID" value="NZ_AUZM01000044.1"/>
</dbReference>
<keyword evidence="3" id="KW-1185">Reference proteome</keyword>
<protein>
    <submittedName>
        <fullName evidence="2">Putative membrane protein</fullName>
    </submittedName>
</protein>
<organism evidence="2 3">
    <name type="scientific">Lyngbya aestuarii BL J</name>
    <dbReference type="NCBI Taxonomy" id="1348334"/>
    <lineage>
        <taxon>Bacteria</taxon>
        <taxon>Bacillati</taxon>
        <taxon>Cyanobacteriota</taxon>
        <taxon>Cyanophyceae</taxon>
        <taxon>Oscillatoriophycideae</taxon>
        <taxon>Oscillatoriales</taxon>
        <taxon>Microcoleaceae</taxon>
        <taxon>Lyngbya</taxon>
    </lineage>
</organism>
<evidence type="ECO:0000313" key="2">
    <source>
        <dbReference type="EMBL" id="ERT05986.1"/>
    </source>
</evidence>
<dbReference type="Proteomes" id="UP000017127">
    <property type="component" value="Unassembled WGS sequence"/>
</dbReference>
<proteinExistence type="predicted"/>
<evidence type="ECO:0000313" key="3">
    <source>
        <dbReference type="Proteomes" id="UP000017127"/>
    </source>
</evidence>
<gene>
    <name evidence="2" type="ORF">M595_4050</name>
</gene>
<feature type="transmembrane region" description="Helical" evidence="1">
    <location>
        <begin position="45"/>
        <end position="67"/>
    </location>
</feature>